<feature type="transmembrane region" description="Helical" evidence="1">
    <location>
        <begin position="329"/>
        <end position="351"/>
    </location>
</feature>
<feature type="transmembrane region" description="Helical" evidence="1">
    <location>
        <begin position="233"/>
        <end position="250"/>
    </location>
</feature>
<feature type="transmembrane region" description="Helical" evidence="1">
    <location>
        <begin position="379"/>
        <end position="397"/>
    </location>
</feature>
<feature type="transmembrane region" description="Helical" evidence="1">
    <location>
        <begin position="97"/>
        <end position="122"/>
    </location>
</feature>
<dbReference type="Proteomes" id="UP001600943">
    <property type="component" value="Unassembled WGS sequence"/>
</dbReference>
<feature type="transmembrane region" description="Helical" evidence="1">
    <location>
        <begin position="301"/>
        <end position="322"/>
    </location>
</feature>
<keyword evidence="1" id="KW-0472">Membrane</keyword>
<sequence length="399" mass="44116">MQLVYLGCVFLTIVLLLTFRRPLYQAVLGGLFMTVLLFQIPPSGIWKQTMAVFKNPDSLSVLISLYFITYLQQMLEARSQIKLAQQDLNGLFHNRRINAACAPLFIGLLPSAAAMILCGDIVKESTEGYLDSREQAFVTSWFRHIPESALPTYAGVLLMANLSGVPLPKFMAGMIIPVIVLALLGYWPYIRKLPKDPGMPRSTQRGKDAVHLFQHLWSLLLIIALILIGKMSVVTAVFLVIAGAAVIYRFRPKELFSMVRSAFEINLLLNTFLVLVLKEYISYTGVLQNLPELLSSLPIPAYLIFALLFFAGAIISGTNGIIALGTPLAFAAVSGGMPLMVLLMCMCHAASQISPTHVCLVVAADYFHITLGELIRKTLPSTMLFCGIMILYYNILLCF</sequence>
<comment type="caution">
    <text evidence="2">The sequence shown here is derived from an EMBL/GenBank/DDBJ whole genome shotgun (WGS) entry which is preliminary data.</text>
</comment>
<dbReference type="RefSeq" id="WP_390407199.1">
    <property type="nucleotide sequence ID" value="NZ_BAABYW010000001.1"/>
</dbReference>
<dbReference type="InterPro" id="IPR007294">
    <property type="entry name" value="DUF401"/>
</dbReference>
<feature type="transmembrane region" description="Helical" evidence="1">
    <location>
        <begin position="262"/>
        <end position="281"/>
    </location>
</feature>
<proteinExistence type="predicted"/>
<feature type="transmembrane region" description="Helical" evidence="1">
    <location>
        <begin position="170"/>
        <end position="189"/>
    </location>
</feature>
<accession>A0ABQ0BDB8</accession>
<keyword evidence="1" id="KW-0812">Transmembrane</keyword>
<reference evidence="2 3" key="1">
    <citation type="submission" date="2024-04" db="EMBL/GenBank/DDBJ databases">
        <title>Defined microbial consortia suppress multidrug-resistant proinflammatory Enterobacteriaceae via ecological control.</title>
        <authorList>
            <person name="Furuichi M."/>
            <person name="Kawaguchi T."/>
            <person name="Pust M."/>
            <person name="Yasuma K."/>
            <person name="Plichta D."/>
            <person name="Hasegawa N."/>
            <person name="Ohya T."/>
            <person name="Bhattarai S."/>
            <person name="Sasajima S."/>
            <person name="Aoto Y."/>
            <person name="Tuganbaev T."/>
            <person name="Yaginuma M."/>
            <person name="Ueda M."/>
            <person name="Okahashi N."/>
            <person name="Amafuji K."/>
            <person name="Kiridooshi Y."/>
            <person name="Sugita K."/>
            <person name="Strazar M."/>
            <person name="Skelly A."/>
            <person name="Suda W."/>
            <person name="Hattori M."/>
            <person name="Nakamoto N."/>
            <person name="Caballero S."/>
            <person name="Norman J."/>
            <person name="Olle B."/>
            <person name="Tanoue T."/>
            <person name="Arita M."/>
            <person name="Bucci V."/>
            <person name="Atarashi K."/>
            <person name="Xavier R."/>
            <person name="Honda K."/>
        </authorList>
    </citation>
    <scope>NUCLEOTIDE SEQUENCE [LARGE SCALE GENOMIC DNA]</scope>
    <source>
        <strain evidence="3">k04-0078-D8-1</strain>
    </source>
</reference>
<protein>
    <submittedName>
        <fullName evidence="2">DUF401 family protein</fullName>
    </submittedName>
</protein>
<gene>
    <name evidence="2" type="ORF">K040078D81_35770</name>
</gene>
<dbReference type="Pfam" id="PF04165">
    <property type="entry name" value="DUF401"/>
    <property type="match status" value="1"/>
</dbReference>
<feature type="transmembrane region" description="Helical" evidence="1">
    <location>
        <begin position="209"/>
        <end position="227"/>
    </location>
</feature>
<organism evidence="2 3">
    <name type="scientific">Blautia hominis</name>
    <dbReference type="NCBI Taxonomy" id="2025493"/>
    <lineage>
        <taxon>Bacteria</taxon>
        <taxon>Bacillati</taxon>
        <taxon>Bacillota</taxon>
        <taxon>Clostridia</taxon>
        <taxon>Lachnospirales</taxon>
        <taxon>Lachnospiraceae</taxon>
        <taxon>Blautia</taxon>
    </lineage>
</organism>
<dbReference type="PANTHER" id="PTHR39556:SF1">
    <property type="entry name" value="PROTEIN, PUTATIVE-RELATED"/>
    <property type="match status" value="1"/>
</dbReference>
<evidence type="ECO:0000313" key="3">
    <source>
        <dbReference type="Proteomes" id="UP001600943"/>
    </source>
</evidence>
<keyword evidence="1" id="KW-1133">Transmembrane helix</keyword>
<evidence type="ECO:0000256" key="1">
    <source>
        <dbReference type="SAM" id="Phobius"/>
    </source>
</evidence>
<evidence type="ECO:0000313" key="2">
    <source>
        <dbReference type="EMBL" id="GAA6409460.1"/>
    </source>
</evidence>
<name>A0ABQ0BDB8_9FIRM</name>
<keyword evidence="3" id="KW-1185">Reference proteome</keyword>
<dbReference type="PANTHER" id="PTHR39556">
    <property type="entry name" value="PROTEIN, PUTATIVE-RELATED"/>
    <property type="match status" value="1"/>
</dbReference>
<dbReference type="EMBL" id="BAABYW010000001">
    <property type="protein sequence ID" value="GAA6409460.1"/>
    <property type="molecule type" value="Genomic_DNA"/>
</dbReference>